<dbReference type="FunFam" id="3.40.30.10:FF:000010">
    <property type="entry name" value="Glutathione peroxidase"/>
    <property type="match status" value="1"/>
</dbReference>
<dbReference type="Proteomes" id="UP000256977">
    <property type="component" value="Unassembled WGS sequence"/>
</dbReference>
<keyword evidence="3 5" id="KW-0560">Oxidoreductase</keyword>
<feature type="active site" evidence="4">
    <location>
        <position position="35"/>
    </location>
</feature>
<keyword evidence="2 5" id="KW-0575">Peroxidase</keyword>
<dbReference type="Gene3D" id="3.40.30.10">
    <property type="entry name" value="Glutaredoxin"/>
    <property type="match status" value="1"/>
</dbReference>
<dbReference type="InterPro" id="IPR013766">
    <property type="entry name" value="Thioredoxin_domain"/>
</dbReference>
<evidence type="ECO:0000256" key="1">
    <source>
        <dbReference type="ARBA" id="ARBA00006926"/>
    </source>
</evidence>
<dbReference type="PRINTS" id="PR01011">
    <property type="entry name" value="GLUTPROXDASE"/>
</dbReference>
<protein>
    <recommendedName>
        <fullName evidence="5">Glutathione peroxidase</fullName>
    </recommendedName>
</protein>
<evidence type="ECO:0000313" key="8">
    <source>
        <dbReference type="Proteomes" id="UP000256977"/>
    </source>
</evidence>
<dbReference type="GO" id="GO:0034599">
    <property type="term" value="P:cellular response to oxidative stress"/>
    <property type="evidence" value="ECO:0007669"/>
    <property type="project" value="TreeGrafter"/>
</dbReference>
<dbReference type="InterPro" id="IPR029760">
    <property type="entry name" value="GPX_CS"/>
</dbReference>
<evidence type="ECO:0000256" key="3">
    <source>
        <dbReference type="ARBA" id="ARBA00023002"/>
    </source>
</evidence>
<evidence type="ECO:0000313" key="7">
    <source>
        <dbReference type="EMBL" id="RED56203.1"/>
    </source>
</evidence>
<dbReference type="EMBL" id="QRDZ01000040">
    <property type="protein sequence ID" value="RED56203.1"/>
    <property type="molecule type" value="Genomic_DNA"/>
</dbReference>
<dbReference type="PROSITE" id="PS51352">
    <property type="entry name" value="THIOREDOXIN_2"/>
    <property type="match status" value="1"/>
</dbReference>
<gene>
    <name evidence="7" type="ORF">DFP98_14043</name>
</gene>
<dbReference type="PIRSF" id="PIRSF000303">
    <property type="entry name" value="Glutathion_perox"/>
    <property type="match status" value="1"/>
</dbReference>
<evidence type="ECO:0000256" key="2">
    <source>
        <dbReference type="ARBA" id="ARBA00022559"/>
    </source>
</evidence>
<comment type="similarity">
    <text evidence="1 5">Belongs to the glutathione peroxidase family.</text>
</comment>
<dbReference type="InterPro" id="IPR036249">
    <property type="entry name" value="Thioredoxin-like_sf"/>
</dbReference>
<dbReference type="RefSeq" id="WP_116065003.1">
    <property type="nucleotide sequence ID" value="NZ_QRDZ01000040.1"/>
</dbReference>
<keyword evidence="8" id="KW-1185">Reference proteome</keyword>
<dbReference type="PROSITE" id="PS51355">
    <property type="entry name" value="GLUTATHIONE_PEROXID_3"/>
    <property type="match status" value="1"/>
</dbReference>
<dbReference type="Pfam" id="PF00255">
    <property type="entry name" value="GSHPx"/>
    <property type="match status" value="1"/>
</dbReference>
<dbReference type="PROSITE" id="PS00763">
    <property type="entry name" value="GLUTATHIONE_PEROXID_2"/>
    <property type="match status" value="1"/>
</dbReference>
<reference evidence="7 8" key="1">
    <citation type="submission" date="2018-07" db="EMBL/GenBank/DDBJ databases">
        <title>Genomic Encyclopedia of Type Strains, Phase III (KMG-III): the genomes of soil and plant-associated and newly described type strains.</title>
        <authorList>
            <person name="Whitman W."/>
        </authorList>
    </citation>
    <scope>NUCLEOTIDE SEQUENCE [LARGE SCALE GENOMIC DNA]</scope>
    <source>
        <strain evidence="7 8">CECT 7287</strain>
    </source>
</reference>
<feature type="domain" description="Thioredoxin" evidence="6">
    <location>
        <begin position="1"/>
        <end position="181"/>
    </location>
</feature>
<accession>A0A3D9I354</accession>
<dbReference type="GO" id="GO:0004601">
    <property type="term" value="F:peroxidase activity"/>
    <property type="evidence" value="ECO:0007669"/>
    <property type="project" value="UniProtKB-KW"/>
</dbReference>
<name>A0A3D9I354_9BACL</name>
<comment type="caution">
    <text evidence="7">The sequence shown here is derived from an EMBL/GenBank/DDBJ whole genome shotgun (WGS) entry which is preliminary data.</text>
</comment>
<dbReference type="OrthoDB" id="9789406at2"/>
<dbReference type="InterPro" id="IPR000889">
    <property type="entry name" value="Glutathione_peroxidase"/>
</dbReference>
<dbReference type="AlphaFoldDB" id="A0A3D9I354"/>
<proteinExistence type="inferred from homology"/>
<organism evidence="7 8">
    <name type="scientific">Cohnella phaseoli</name>
    <dbReference type="NCBI Taxonomy" id="456490"/>
    <lineage>
        <taxon>Bacteria</taxon>
        <taxon>Bacillati</taxon>
        <taxon>Bacillota</taxon>
        <taxon>Bacilli</taxon>
        <taxon>Bacillales</taxon>
        <taxon>Paenibacillaceae</taxon>
        <taxon>Cohnella</taxon>
    </lineage>
</organism>
<dbReference type="SUPFAM" id="SSF52833">
    <property type="entry name" value="Thioredoxin-like"/>
    <property type="match status" value="1"/>
</dbReference>
<dbReference type="PANTHER" id="PTHR11592">
    <property type="entry name" value="GLUTATHIONE PEROXIDASE"/>
    <property type="match status" value="1"/>
</dbReference>
<evidence type="ECO:0000259" key="6">
    <source>
        <dbReference type="PROSITE" id="PS51352"/>
    </source>
</evidence>
<dbReference type="CDD" id="cd00340">
    <property type="entry name" value="GSH_Peroxidase"/>
    <property type="match status" value="1"/>
</dbReference>
<sequence length="181" mass="20416">MGVYSFSANTIQGEEVGLDRYRGQVALIVNTASKCGLTPQYEGLEQLYQKYKDRGLVILGFPCNQFGAQEPGSNAEVEQFCQVNYGVSFPLFEKIDVNGDAKHPLYAYLTEEKAFEGFDQTQPSGQKFHAMFANNMPDKLLDNEIKWNFTKFLVDRDGQVVARFEPPVLPEEIASEIEKLL</sequence>
<evidence type="ECO:0000256" key="4">
    <source>
        <dbReference type="PIRSR" id="PIRSR000303-1"/>
    </source>
</evidence>
<dbReference type="PANTHER" id="PTHR11592:SF78">
    <property type="entry name" value="GLUTATHIONE PEROXIDASE"/>
    <property type="match status" value="1"/>
</dbReference>
<evidence type="ECO:0000256" key="5">
    <source>
        <dbReference type="RuleBase" id="RU000499"/>
    </source>
</evidence>